<reference evidence="2" key="1">
    <citation type="submission" date="2020-04" db="EMBL/GenBank/DDBJ databases">
        <authorList>
            <person name="Chiriac C."/>
            <person name="Salcher M."/>
            <person name="Ghai R."/>
            <person name="Kavagutti S V."/>
        </authorList>
    </citation>
    <scope>NUCLEOTIDE SEQUENCE</scope>
</reference>
<feature type="coiled-coil region" evidence="1">
    <location>
        <begin position="8"/>
        <end position="42"/>
    </location>
</feature>
<name>A0A6J5M3U7_9CAUD</name>
<keyword evidence="1" id="KW-0175">Coiled coil</keyword>
<organism evidence="2">
    <name type="scientific">uncultured Caudovirales phage</name>
    <dbReference type="NCBI Taxonomy" id="2100421"/>
    <lineage>
        <taxon>Viruses</taxon>
        <taxon>Duplodnaviria</taxon>
        <taxon>Heunggongvirae</taxon>
        <taxon>Uroviricota</taxon>
        <taxon>Caudoviricetes</taxon>
        <taxon>Peduoviridae</taxon>
        <taxon>Maltschvirus</taxon>
        <taxon>Maltschvirus maltsch</taxon>
    </lineage>
</organism>
<evidence type="ECO:0000256" key="1">
    <source>
        <dbReference type="SAM" id="Coils"/>
    </source>
</evidence>
<gene>
    <name evidence="2" type="ORF">UFOVP395_196</name>
</gene>
<sequence length="102" mass="11881">MSSQASSKAELSNRMRTIREKKEALELIIENAYNTLKALQSQCEHKGDLTYKYEGGGDGWSSADTFWMDWHCHECGKRWTTSQDNAFELTTRWYPNAKQVRK</sequence>
<proteinExistence type="predicted"/>
<dbReference type="EMBL" id="LR796380">
    <property type="protein sequence ID" value="CAB4140861.1"/>
    <property type="molecule type" value="Genomic_DNA"/>
</dbReference>
<evidence type="ECO:0000313" key="2">
    <source>
        <dbReference type="EMBL" id="CAB4140861.1"/>
    </source>
</evidence>
<accession>A0A6J5M3U7</accession>
<protein>
    <submittedName>
        <fullName evidence="2">Uncharacterized protein</fullName>
    </submittedName>
</protein>